<evidence type="ECO:0000313" key="1">
    <source>
        <dbReference type="EMBL" id="CAI2192588.1"/>
    </source>
</evidence>
<accession>A0A9W4X3K3</accession>
<proteinExistence type="predicted"/>
<feature type="non-terminal residue" evidence="1">
    <location>
        <position position="1"/>
    </location>
</feature>
<evidence type="ECO:0000313" key="2">
    <source>
        <dbReference type="Proteomes" id="UP001153678"/>
    </source>
</evidence>
<name>A0A9W4X3K3_9GLOM</name>
<dbReference type="Proteomes" id="UP001153678">
    <property type="component" value="Unassembled WGS sequence"/>
</dbReference>
<dbReference type="AlphaFoldDB" id="A0A9W4X3K3"/>
<sequence length="112" mass="12577">NLSKLSSRKNSFSDKKVSLTSGKVTIYAIETQVVCRLYVLLIKLLTDQKHDITMNLTYLPSLVPNLWKFLMCLGPKGNMEIFLNGSVVKAPEKEPLIGILELFCECCSILLL</sequence>
<dbReference type="OrthoDB" id="2142030at2759"/>
<reference evidence="1" key="1">
    <citation type="submission" date="2022-08" db="EMBL/GenBank/DDBJ databases">
        <authorList>
            <person name="Kallberg Y."/>
            <person name="Tangrot J."/>
            <person name="Rosling A."/>
        </authorList>
    </citation>
    <scope>NUCLEOTIDE SEQUENCE</scope>
    <source>
        <strain evidence="1">Wild A</strain>
    </source>
</reference>
<gene>
    <name evidence="1" type="ORF">FWILDA_LOCUS15651</name>
</gene>
<comment type="caution">
    <text evidence="1">The sequence shown here is derived from an EMBL/GenBank/DDBJ whole genome shotgun (WGS) entry which is preliminary data.</text>
</comment>
<organism evidence="1 2">
    <name type="scientific">Funneliformis geosporum</name>
    <dbReference type="NCBI Taxonomy" id="1117311"/>
    <lineage>
        <taxon>Eukaryota</taxon>
        <taxon>Fungi</taxon>
        <taxon>Fungi incertae sedis</taxon>
        <taxon>Mucoromycota</taxon>
        <taxon>Glomeromycotina</taxon>
        <taxon>Glomeromycetes</taxon>
        <taxon>Glomerales</taxon>
        <taxon>Glomeraceae</taxon>
        <taxon>Funneliformis</taxon>
    </lineage>
</organism>
<dbReference type="EMBL" id="CAMKVN010008512">
    <property type="protein sequence ID" value="CAI2192588.1"/>
    <property type="molecule type" value="Genomic_DNA"/>
</dbReference>
<keyword evidence="2" id="KW-1185">Reference proteome</keyword>
<protein>
    <submittedName>
        <fullName evidence="1">18337_t:CDS:1</fullName>
    </submittedName>
</protein>